<dbReference type="Gene3D" id="3.30.200.20">
    <property type="entry name" value="Phosphorylase Kinase, domain 1"/>
    <property type="match status" value="1"/>
</dbReference>
<keyword evidence="11" id="KW-0812">Transmembrane</keyword>
<dbReference type="EC" id="2.7.11.1" evidence="1"/>
<dbReference type="FunFam" id="1.10.510.10:FF:000021">
    <property type="entry name" value="Serine/threonine protein kinase"/>
    <property type="match status" value="1"/>
</dbReference>
<keyword evidence="4 9" id="KW-0547">Nucleotide-binding</keyword>
<dbReference type="CDD" id="cd06577">
    <property type="entry name" value="PASTA_pknB"/>
    <property type="match status" value="3"/>
</dbReference>
<evidence type="ECO:0000256" key="2">
    <source>
        <dbReference type="ARBA" id="ARBA00022527"/>
    </source>
</evidence>
<dbReference type="GO" id="GO:0005524">
    <property type="term" value="F:ATP binding"/>
    <property type="evidence" value="ECO:0007669"/>
    <property type="project" value="UniProtKB-UniRule"/>
</dbReference>
<feature type="domain" description="Protein kinase" evidence="12">
    <location>
        <begin position="10"/>
        <end position="274"/>
    </location>
</feature>
<dbReference type="SMART" id="SM00740">
    <property type="entry name" value="PASTA"/>
    <property type="match status" value="3"/>
</dbReference>
<dbReference type="AlphaFoldDB" id="E0NP16"/>
<dbReference type="InterPro" id="IPR008271">
    <property type="entry name" value="Ser/Thr_kinase_AS"/>
</dbReference>
<dbReference type="STRING" id="862517.HMPREF9225_1905"/>
<dbReference type="PANTHER" id="PTHR43289">
    <property type="entry name" value="MITOGEN-ACTIVATED PROTEIN KINASE KINASE KINASE 20-RELATED"/>
    <property type="match status" value="1"/>
</dbReference>
<sequence length="658" mass="72999">MIGKVLGTRYEILEKIGTGGMGDVYKAHDRRLDRIVAIKILKAQYNDETGFIKKFKRESLAAASISHPSIVSIYDVGTEDLAGLKVHYIVMEYIEGRTLKEVIKEEGRIPEKRALNYAIQILDALKVAHSKGIVHRDIKSPNIMITHDDRVKVTDFGIARIADNTTVTATNAIMGSVHYFSPEQARGVKVDNRSDIYSLGIVLYEMLTGKLPFDAENPVSVALMQVQSKMPKPSDSYSDISEDADILVEKLTMKNPDDRFKDASAAIKAIKGILLGRGISITEKEVDPPVSRNKKVIRRDDSDHSPYSNIALNNEENFKKKRQKPKKNSTGPLLLGVLAALLTVALLVFIVPKVMSSRSDDKPKVQEPEVTEFEAPDLLGKSEAEVRSILKTLGLKLEIEYDEEDNRPNGVVLSQEPVMGTKLKTGDTIKVFLNKLDEVVTIPNVINRTRAEAEDLFTSSSINIGEVKEEYSNEIEAGKIISTEPKAGFEIKRGQSVDLVISKGIDNNPVNAINFRGEKLTVAQKYLEDSGLKVEVEYQESNEVGKDEVVRQDPIGEVAKNSTVHLIVSSGPVTQSTEPSENESDSSEVSQVFKTKVNDDGQRHRVVVTRYRDGESMVFYDYHKTFEDGDISIEIKGKSGDKFVLSIDGEEVDSTVLK</sequence>
<accession>E0NP16</accession>
<keyword evidence="6 9" id="KW-0067">ATP-binding</keyword>
<dbReference type="EMBL" id="AEEH01000053">
    <property type="protein sequence ID" value="EFM24484.1"/>
    <property type="molecule type" value="Genomic_DNA"/>
</dbReference>
<evidence type="ECO:0000256" key="8">
    <source>
        <dbReference type="ARBA" id="ARBA00048679"/>
    </source>
</evidence>
<protein>
    <recommendedName>
        <fullName evidence="1">non-specific serine/threonine protein kinase</fullName>
        <ecNumber evidence="1">2.7.11.1</ecNumber>
    </recommendedName>
</protein>
<feature type="region of interest" description="Disordered" evidence="10">
    <location>
        <begin position="290"/>
        <end position="328"/>
    </location>
</feature>
<dbReference type="PROSITE" id="PS50011">
    <property type="entry name" value="PROTEIN_KINASE_DOM"/>
    <property type="match status" value="1"/>
</dbReference>
<dbReference type="Pfam" id="PF00069">
    <property type="entry name" value="Pkinase"/>
    <property type="match status" value="1"/>
</dbReference>
<evidence type="ECO:0000256" key="10">
    <source>
        <dbReference type="SAM" id="MobiDB-lite"/>
    </source>
</evidence>
<evidence type="ECO:0000256" key="7">
    <source>
        <dbReference type="ARBA" id="ARBA00047899"/>
    </source>
</evidence>
<dbReference type="Proteomes" id="UP000003280">
    <property type="component" value="Unassembled WGS sequence"/>
</dbReference>
<dbReference type="InterPro" id="IPR017441">
    <property type="entry name" value="Protein_kinase_ATP_BS"/>
</dbReference>
<dbReference type="GO" id="GO:0106310">
    <property type="term" value="F:protein serine kinase activity"/>
    <property type="evidence" value="ECO:0007669"/>
    <property type="project" value="RHEA"/>
</dbReference>
<evidence type="ECO:0000313" key="14">
    <source>
        <dbReference type="EMBL" id="EFM24484.1"/>
    </source>
</evidence>
<feature type="domain" description="PASTA" evidence="13">
    <location>
        <begin position="436"/>
        <end position="503"/>
    </location>
</feature>
<dbReference type="NCBIfam" id="NF033483">
    <property type="entry name" value="PknB_PASTA_kin"/>
    <property type="match status" value="1"/>
</dbReference>
<feature type="domain" description="PASTA" evidence="13">
    <location>
        <begin position="369"/>
        <end position="435"/>
    </location>
</feature>
<feature type="binding site" evidence="9">
    <location>
        <position position="39"/>
    </location>
    <ligand>
        <name>ATP</name>
        <dbReference type="ChEBI" id="CHEBI:30616"/>
    </ligand>
</feature>
<feature type="transmembrane region" description="Helical" evidence="11">
    <location>
        <begin position="330"/>
        <end position="351"/>
    </location>
</feature>
<evidence type="ECO:0000256" key="11">
    <source>
        <dbReference type="SAM" id="Phobius"/>
    </source>
</evidence>
<keyword evidence="2" id="KW-0723">Serine/threonine-protein kinase</keyword>
<dbReference type="CDD" id="cd14014">
    <property type="entry name" value="STKc_PknB_like"/>
    <property type="match status" value="1"/>
</dbReference>
<keyword evidence="11" id="KW-0472">Membrane</keyword>
<dbReference type="Gene3D" id="3.30.10.20">
    <property type="match status" value="3"/>
</dbReference>
<evidence type="ECO:0000256" key="3">
    <source>
        <dbReference type="ARBA" id="ARBA00022679"/>
    </source>
</evidence>
<dbReference type="InterPro" id="IPR011009">
    <property type="entry name" value="Kinase-like_dom_sf"/>
</dbReference>
<dbReference type="GO" id="GO:0004674">
    <property type="term" value="F:protein serine/threonine kinase activity"/>
    <property type="evidence" value="ECO:0007669"/>
    <property type="project" value="UniProtKB-KW"/>
</dbReference>
<reference evidence="14 15" key="1">
    <citation type="submission" date="2010-07" db="EMBL/GenBank/DDBJ databases">
        <authorList>
            <person name="Muzny D."/>
            <person name="Qin X."/>
            <person name="Deng J."/>
            <person name="Jiang H."/>
            <person name="Liu Y."/>
            <person name="Qu J."/>
            <person name="Song X.-Z."/>
            <person name="Zhang L."/>
            <person name="Thornton R."/>
            <person name="Coyle M."/>
            <person name="Francisco L."/>
            <person name="Jackson L."/>
            <person name="Javaid M."/>
            <person name="Korchina V."/>
            <person name="Kovar C."/>
            <person name="Mata R."/>
            <person name="Mathew T."/>
            <person name="Ngo R."/>
            <person name="Nguyen L."/>
            <person name="Nguyen N."/>
            <person name="Okwuonu G."/>
            <person name="Ongeri F."/>
            <person name="Pham C."/>
            <person name="Simmons D."/>
            <person name="Wilczek-Boney K."/>
            <person name="Hale W."/>
            <person name="Jakkamsetti A."/>
            <person name="Pham P."/>
            <person name="Ruth R."/>
            <person name="San Lucas F."/>
            <person name="Warren J."/>
            <person name="Zhang J."/>
            <person name="Zhao Z."/>
            <person name="Zhou C."/>
            <person name="Zhu D."/>
            <person name="Lee S."/>
            <person name="Bess C."/>
            <person name="Blankenburg K."/>
            <person name="Forbes L."/>
            <person name="Fu Q."/>
            <person name="Gubbala S."/>
            <person name="Hirani K."/>
            <person name="Jayaseelan J.C."/>
            <person name="Lara F."/>
            <person name="Munidasa M."/>
            <person name="Palculict T."/>
            <person name="Patil S."/>
            <person name="Pu L.-L."/>
            <person name="Saada N."/>
            <person name="Tang L."/>
            <person name="Weissenberger G."/>
            <person name="Zhu Y."/>
            <person name="Hemphill L."/>
            <person name="Shang Y."/>
            <person name="Youmans B."/>
            <person name="Ayvaz T."/>
            <person name="Ross M."/>
            <person name="Santibanez J."/>
            <person name="Aqrawi P."/>
            <person name="Gross S."/>
            <person name="Joshi V."/>
            <person name="Fowler G."/>
            <person name="Nazareth L."/>
            <person name="Reid J."/>
            <person name="Worley K."/>
            <person name="Petrosino J."/>
            <person name="Highlander S."/>
            <person name="Gibbs R."/>
        </authorList>
    </citation>
    <scope>NUCLEOTIDE SEQUENCE [LARGE SCALE GENOMIC DNA]</scope>
    <source>
        <strain evidence="14 15">ATCC BAA-1640</strain>
    </source>
</reference>
<evidence type="ECO:0000259" key="12">
    <source>
        <dbReference type="PROSITE" id="PS50011"/>
    </source>
</evidence>
<dbReference type="Pfam" id="PF03793">
    <property type="entry name" value="PASTA"/>
    <property type="match status" value="3"/>
</dbReference>
<organism evidence="14 15">
    <name type="scientific">Peptoniphilus duerdenii ATCC BAA-1640</name>
    <dbReference type="NCBI Taxonomy" id="862517"/>
    <lineage>
        <taxon>Bacteria</taxon>
        <taxon>Bacillati</taxon>
        <taxon>Bacillota</taxon>
        <taxon>Tissierellia</taxon>
        <taxon>Tissierellales</taxon>
        <taxon>Peptoniphilaceae</taxon>
        <taxon>Peptoniphilus</taxon>
    </lineage>
</organism>
<evidence type="ECO:0000259" key="13">
    <source>
        <dbReference type="PROSITE" id="PS51178"/>
    </source>
</evidence>
<dbReference type="RefSeq" id="WP_008902680.1">
    <property type="nucleotide sequence ID" value="NZ_GL397071.1"/>
</dbReference>
<name>E0NP16_9FIRM</name>
<keyword evidence="15" id="KW-1185">Reference proteome</keyword>
<dbReference type="FunFam" id="3.30.200.20:FF:000035">
    <property type="entry name" value="Serine/threonine protein kinase Stk1"/>
    <property type="match status" value="1"/>
</dbReference>
<dbReference type="InterPro" id="IPR000719">
    <property type="entry name" value="Prot_kinase_dom"/>
</dbReference>
<feature type="domain" description="PASTA" evidence="13">
    <location>
        <begin position="506"/>
        <end position="570"/>
    </location>
</feature>
<comment type="caution">
    <text evidence="14">The sequence shown here is derived from an EMBL/GenBank/DDBJ whole genome shotgun (WGS) entry which is preliminary data.</text>
</comment>
<dbReference type="SUPFAM" id="SSF54184">
    <property type="entry name" value="Penicillin-binding protein 2x (pbp-2x), c-terminal domain"/>
    <property type="match status" value="1"/>
</dbReference>
<comment type="catalytic activity">
    <reaction evidence="7">
        <text>L-threonyl-[protein] + ATP = O-phospho-L-threonyl-[protein] + ADP + H(+)</text>
        <dbReference type="Rhea" id="RHEA:46608"/>
        <dbReference type="Rhea" id="RHEA-COMP:11060"/>
        <dbReference type="Rhea" id="RHEA-COMP:11605"/>
        <dbReference type="ChEBI" id="CHEBI:15378"/>
        <dbReference type="ChEBI" id="CHEBI:30013"/>
        <dbReference type="ChEBI" id="CHEBI:30616"/>
        <dbReference type="ChEBI" id="CHEBI:61977"/>
        <dbReference type="ChEBI" id="CHEBI:456216"/>
        <dbReference type="EC" id="2.7.11.1"/>
    </reaction>
</comment>
<proteinExistence type="predicted"/>
<gene>
    <name evidence="14" type="primary">sps</name>
    <name evidence="14" type="ORF">HMPREF9225_1905</name>
</gene>
<dbReference type="InterPro" id="IPR005543">
    <property type="entry name" value="PASTA_dom"/>
</dbReference>
<dbReference type="SMART" id="SM00220">
    <property type="entry name" value="S_TKc"/>
    <property type="match status" value="1"/>
</dbReference>
<dbReference type="HOGENOM" id="CLU_000288_135_2_9"/>
<keyword evidence="5 14" id="KW-0418">Kinase</keyword>
<dbReference type="eggNOG" id="COG0515">
    <property type="taxonomic scope" value="Bacteria"/>
</dbReference>
<evidence type="ECO:0000256" key="1">
    <source>
        <dbReference type="ARBA" id="ARBA00012513"/>
    </source>
</evidence>
<feature type="compositionally biased region" description="Polar residues" evidence="10">
    <location>
        <begin position="305"/>
        <end position="315"/>
    </location>
</feature>
<evidence type="ECO:0000256" key="9">
    <source>
        <dbReference type="PROSITE-ProRule" id="PRU10141"/>
    </source>
</evidence>
<dbReference type="SUPFAM" id="SSF56112">
    <property type="entry name" value="Protein kinase-like (PK-like)"/>
    <property type="match status" value="1"/>
</dbReference>
<dbReference type="Gene3D" id="1.10.510.10">
    <property type="entry name" value="Transferase(Phosphotransferase) domain 1"/>
    <property type="match status" value="1"/>
</dbReference>
<evidence type="ECO:0000313" key="15">
    <source>
        <dbReference type="Proteomes" id="UP000003280"/>
    </source>
</evidence>
<evidence type="ECO:0000256" key="5">
    <source>
        <dbReference type="ARBA" id="ARBA00022777"/>
    </source>
</evidence>
<feature type="region of interest" description="Disordered" evidence="10">
    <location>
        <begin position="570"/>
        <end position="595"/>
    </location>
</feature>
<comment type="catalytic activity">
    <reaction evidence="8">
        <text>L-seryl-[protein] + ATP = O-phospho-L-seryl-[protein] + ADP + H(+)</text>
        <dbReference type="Rhea" id="RHEA:17989"/>
        <dbReference type="Rhea" id="RHEA-COMP:9863"/>
        <dbReference type="Rhea" id="RHEA-COMP:11604"/>
        <dbReference type="ChEBI" id="CHEBI:15378"/>
        <dbReference type="ChEBI" id="CHEBI:29999"/>
        <dbReference type="ChEBI" id="CHEBI:30616"/>
        <dbReference type="ChEBI" id="CHEBI:83421"/>
        <dbReference type="ChEBI" id="CHEBI:456216"/>
        <dbReference type="EC" id="2.7.11.1"/>
    </reaction>
</comment>
<dbReference type="PROSITE" id="PS00107">
    <property type="entry name" value="PROTEIN_KINASE_ATP"/>
    <property type="match status" value="1"/>
</dbReference>
<evidence type="ECO:0000256" key="4">
    <source>
        <dbReference type="ARBA" id="ARBA00022741"/>
    </source>
</evidence>
<dbReference type="PROSITE" id="PS51178">
    <property type="entry name" value="PASTA"/>
    <property type="match status" value="3"/>
</dbReference>
<evidence type="ECO:0000256" key="6">
    <source>
        <dbReference type="ARBA" id="ARBA00022840"/>
    </source>
</evidence>
<dbReference type="PANTHER" id="PTHR43289:SF34">
    <property type="entry name" value="SERINE_THREONINE-PROTEIN KINASE YBDM-RELATED"/>
    <property type="match status" value="1"/>
</dbReference>
<dbReference type="OrthoDB" id="9788659at2"/>
<keyword evidence="3 14" id="KW-0808">Transferase</keyword>
<dbReference type="PROSITE" id="PS00108">
    <property type="entry name" value="PROTEIN_KINASE_ST"/>
    <property type="match status" value="1"/>
</dbReference>
<keyword evidence="11" id="KW-1133">Transmembrane helix</keyword>